<sequence>MGWSPKKSSSSDASARLGYEEDGHTASKAWNGASVHFRLLGIEKGIERTKEDIRSKGFTRGSQEVENRAPHGPLMRPRVSLGTFRKHFCPGPMRPQAILVRPR</sequence>
<feature type="region of interest" description="Disordered" evidence="1">
    <location>
        <begin position="1"/>
        <end position="25"/>
    </location>
</feature>
<evidence type="ECO:0000313" key="2">
    <source>
        <dbReference type="EMBL" id="MED6112149.1"/>
    </source>
</evidence>
<keyword evidence="3" id="KW-1185">Reference proteome</keyword>
<gene>
    <name evidence="2" type="ORF">PIB30_059058</name>
</gene>
<evidence type="ECO:0000313" key="3">
    <source>
        <dbReference type="Proteomes" id="UP001341840"/>
    </source>
</evidence>
<evidence type="ECO:0000256" key="1">
    <source>
        <dbReference type="SAM" id="MobiDB-lite"/>
    </source>
</evidence>
<protein>
    <submittedName>
        <fullName evidence="2">Uncharacterized protein</fullName>
    </submittedName>
</protein>
<dbReference type="EMBL" id="JASCZI010000504">
    <property type="protein sequence ID" value="MED6112149.1"/>
    <property type="molecule type" value="Genomic_DNA"/>
</dbReference>
<reference evidence="2 3" key="1">
    <citation type="journal article" date="2023" name="Plants (Basel)">
        <title>Bridging the Gap: Combining Genomics and Transcriptomics Approaches to Understand Stylosanthes scabra, an Orphan Legume from the Brazilian Caatinga.</title>
        <authorList>
            <person name="Ferreira-Neto J.R.C."/>
            <person name="da Silva M.D."/>
            <person name="Binneck E."/>
            <person name="de Melo N.F."/>
            <person name="da Silva R.H."/>
            <person name="de Melo A.L.T.M."/>
            <person name="Pandolfi V."/>
            <person name="Bustamante F.O."/>
            <person name="Brasileiro-Vidal A.C."/>
            <person name="Benko-Iseppon A.M."/>
        </authorList>
    </citation>
    <scope>NUCLEOTIDE SEQUENCE [LARGE SCALE GENOMIC DNA]</scope>
    <source>
        <tissue evidence="2">Leaves</tissue>
    </source>
</reference>
<name>A0ABU6QJL4_9FABA</name>
<proteinExistence type="predicted"/>
<feature type="compositionally biased region" description="Low complexity" evidence="1">
    <location>
        <begin position="1"/>
        <end position="15"/>
    </location>
</feature>
<dbReference type="Proteomes" id="UP001341840">
    <property type="component" value="Unassembled WGS sequence"/>
</dbReference>
<comment type="caution">
    <text evidence="2">The sequence shown here is derived from an EMBL/GenBank/DDBJ whole genome shotgun (WGS) entry which is preliminary data.</text>
</comment>
<organism evidence="2 3">
    <name type="scientific">Stylosanthes scabra</name>
    <dbReference type="NCBI Taxonomy" id="79078"/>
    <lineage>
        <taxon>Eukaryota</taxon>
        <taxon>Viridiplantae</taxon>
        <taxon>Streptophyta</taxon>
        <taxon>Embryophyta</taxon>
        <taxon>Tracheophyta</taxon>
        <taxon>Spermatophyta</taxon>
        <taxon>Magnoliopsida</taxon>
        <taxon>eudicotyledons</taxon>
        <taxon>Gunneridae</taxon>
        <taxon>Pentapetalae</taxon>
        <taxon>rosids</taxon>
        <taxon>fabids</taxon>
        <taxon>Fabales</taxon>
        <taxon>Fabaceae</taxon>
        <taxon>Papilionoideae</taxon>
        <taxon>50 kb inversion clade</taxon>
        <taxon>dalbergioids sensu lato</taxon>
        <taxon>Dalbergieae</taxon>
        <taxon>Pterocarpus clade</taxon>
        <taxon>Stylosanthes</taxon>
    </lineage>
</organism>
<accession>A0ABU6QJL4</accession>
<feature type="region of interest" description="Disordered" evidence="1">
    <location>
        <begin position="52"/>
        <end position="76"/>
    </location>
</feature>